<gene>
    <name evidence="3" type="primary">SAC3_1</name>
    <name evidence="3" type="ORF">SLS62_006814</name>
</gene>
<feature type="compositionally biased region" description="Low complexity" evidence="1">
    <location>
        <begin position="99"/>
        <end position="108"/>
    </location>
</feature>
<feature type="domain" description="SAC3/GANP/THP3 conserved" evidence="2">
    <location>
        <begin position="291"/>
        <end position="607"/>
    </location>
</feature>
<feature type="compositionally biased region" description="Polar residues" evidence="1">
    <location>
        <begin position="128"/>
        <end position="147"/>
    </location>
</feature>
<name>A0AAN9UM67_9PEZI</name>
<feature type="compositionally biased region" description="Low complexity" evidence="1">
    <location>
        <begin position="878"/>
        <end position="891"/>
    </location>
</feature>
<dbReference type="AlphaFoldDB" id="A0AAN9UM67"/>
<keyword evidence="4" id="KW-1185">Reference proteome</keyword>
<sequence>MAFAQALQKSASAYGPTSGSIFSQGSSGWQKPKENPFLKPNPFATTEKPDRLPSPQPSKPLINPFATNGIHSEPAPQPPAGSKLSTAGTVGDSRPNPFSTGPSSTSSPAQDWTQPNHGFVQPAWQASKDASGTKLLTSFKPTPNGTAVNGKALNGNRMNGDGHQENPMFQKNPQGPSSASKSAFSTTLEPQGGEKMSHQTPGSQKPRANRRGDVAKTIRDQLAKDGIKPPQWPSNPGSVSQRKAVEKFREAYSAYREKAMKSLIRAGLFDDPDTKRRLEDAINFKGICEDMCPDWDKVTRIVQHDVRKEEKEEINGELVASLPLMVTRYSRSSAGQDLPLPMDVRSPAALRRTLDYLITELIPSDDLLPVRHHFLWDRTRAIRREFTFQGSAMNREEKQDYLYCLETITRFHVTALHLLSQPDFAHESFSEQQEIEQLSKTLISLMEAYEDCAKEGIVCENQAEFRGYYIIFNAGDPSLMEKIQSWGPEFLQLEGIKTAICLVQSLQNTWTETGPLMPRAETEMALSMAAMFFSIVASPQISYTMACFAEVHFGSARHAILQTILNGYQRPKNGTKDITPTFLKERLHFDAEEEAIEFAELHQFKFRKGGANQQMMLLPTKSQRKTVPKPRVPHAYSYSIVEHKRGSRSLPDVIHHTVWDEGYTTATGEAQPISPHEDSLFVENTSNGDGVDEVESTVDTAVAPFQRPEEGKPTFLSSVSSPPTIFAPSSKQNGLSTAPPPNTQGVQSRDFAPQVNGSLGTSSPLFKKPMESVFNQGSVKKLEDSTASSATLGAIETDGKTAAQSSTASSSAPSVFSFLSDKSNAPTAPSTSSQSKLFQFPPISSTSSITPPASVLSNAASAPSTGPLFPPSSGIFGSTAKPTSTTKSPISLGDATLKPKESTPSTGGLSFPTSESIKCNYFGKICICTNPLYRPRFDNVINIYRAHTTYQ</sequence>
<feature type="compositionally biased region" description="Polar residues" evidence="1">
    <location>
        <begin position="715"/>
        <end position="736"/>
    </location>
</feature>
<accession>A0AAN9UM67</accession>
<dbReference type="EMBL" id="JAKJXP020000052">
    <property type="protein sequence ID" value="KAK7751269.1"/>
    <property type="molecule type" value="Genomic_DNA"/>
</dbReference>
<dbReference type="GO" id="GO:0006406">
    <property type="term" value="P:mRNA export from nucleus"/>
    <property type="evidence" value="ECO:0007669"/>
    <property type="project" value="TreeGrafter"/>
</dbReference>
<dbReference type="InterPro" id="IPR005062">
    <property type="entry name" value="SAC3/GANP/THP3_conserved"/>
</dbReference>
<dbReference type="Gene3D" id="1.25.40.990">
    <property type="match status" value="1"/>
</dbReference>
<dbReference type="GO" id="GO:0005737">
    <property type="term" value="C:cytoplasm"/>
    <property type="evidence" value="ECO:0007669"/>
    <property type="project" value="TreeGrafter"/>
</dbReference>
<comment type="caution">
    <text evidence="3">The sequence shown here is derived from an EMBL/GenBank/DDBJ whole genome shotgun (WGS) entry which is preliminary data.</text>
</comment>
<reference evidence="3 4" key="1">
    <citation type="submission" date="2024-02" db="EMBL/GenBank/DDBJ databases">
        <title>De novo assembly and annotation of 12 fungi associated with fruit tree decline syndrome in Ontario, Canada.</title>
        <authorList>
            <person name="Sulman M."/>
            <person name="Ellouze W."/>
            <person name="Ilyukhin E."/>
        </authorList>
    </citation>
    <scope>NUCLEOTIDE SEQUENCE [LARGE SCALE GENOMIC DNA]</scope>
    <source>
        <strain evidence="3 4">M11/M66-122</strain>
    </source>
</reference>
<dbReference type="InterPro" id="IPR045107">
    <property type="entry name" value="SAC3/GANP/THP3"/>
</dbReference>
<feature type="region of interest" description="Disordered" evidence="1">
    <location>
        <begin position="666"/>
        <end position="692"/>
    </location>
</feature>
<evidence type="ECO:0000313" key="3">
    <source>
        <dbReference type="EMBL" id="KAK7751269.1"/>
    </source>
</evidence>
<feature type="compositionally biased region" description="Polar residues" evidence="1">
    <location>
        <begin position="755"/>
        <end position="764"/>
    </location>
</feature>
<feature type="compositionally biased region" description="Polar residues" evidence="1">
    <location>
        <begin position="167"/>
        <end position="189"/>
    </location>
</feature>
<feature type="region of interest" description="Disordered" evidence="1">
    <location>
        <begin position="871"/>
        <end position="909"/>
    </location>
</feature>
<evidence type="ECO:0000259" key="2">
    <source>
        <dbReference type="Pfam" id="PF03399"/>
    </source>
</evidence>
<evidence type="ECO:0000256" key="1">
    <source>
        <dbReference type="SAM" id="MobiDB-lite"/>
    </source>
</evidence>
<dbReference type="Proteomes" id="UP001320420">
    <property type="component" value="Unassembled WGS sequence"/>
</dbReference>
<organism evidence="3 4">
    <name type="scientific">Diatrype stigma</name>
    <dbReference type="NCBI Taxonomy" id="117547"/>
    <lineage>
        <taxon>Eukaryota</taxon>
        <taxon>Fungi</taxon>
        <taxon>Dikarya</taxon>
        <taxon>Ascomycota</taxon>
        <taxon>Pezizomycotina</taxon>
        <taxon>Sordariomycetes</taxon>
        <taxon>Xylariomycetidae</taxon>
        <taxon>Xylariales</taxon>
        <taxon>Diatrypaceae</taxon>
        <taxon>Diatrype</taxon>
    </lineage>
</organism>
<dbReference type="GO" id="GO:0070390">
    <property type="term" value="C:transcription export complex 2"/>
    <property type="evidence" value="ECO:0007669"/>
    <property type="project" value="TreeGrafter"/>
</dbReference>
<feature type="region of interest" description="Disordered" evidence="1">
    <location>
        <begin position="704"/>
        <end position="768"/>
    </location>
</feature>
<dbReference type="PANTHER" id="PTHR12436:SF3">
    <property type="entry name" value="GERMINAL-CENTER ASSOCIATED NUCLEAR PROTEIN"/>
    <property type="match status" value="1"/>
</dbReference>
<feature type="compositionally biased region" description="Polar residues" evidence="1">
    <location>
        <begin position="7"/>
        <end position="29"/>
    </location>
</feature>
<dbReference type="Pfam" id="PF03399">
    <property type="entry name" value="SAC3_GANP"/>
    <property type="match status" value="1"/>
</dbReference>
<evidence type="ECO:0000313" key="4">
    <source>
        <dbReference type="Proteomes" id="UP001320420"/>
    </source>
</evidence>
<feature type="region of interest" description="Disordered" evidence="1">
    <location>
        <begin position="1"/>
        <end position="214"/>
    </location>
</feature>
<proteinExistence type="predicted"/>
<protein>
    <submittedName>
        <fullName evidence="3">Actin cytoskeleton and mitosis protein</fullName>
    </submittedName>
</protein>
<dbReference type="PANTHER" id="PTHR12436">
    <property type="entry name" value="80 KDA MCM3-ASSOCIATED PROTEIN"/>
    <property type="match status" value="1"/>
</dbReference>